<comment type="caution">
    <text evidence="5">The sequence shown here is derived from an EMBL/GenBank/DDBJ whole genome shotgun (WGS) entry which is preliminary data.</text>
</comment>
<proteinExistence type="predicted"/>
<evidence type="ECO:0000313" key="4">
    <source>
        <dbReference type="EMBL" id="GLS43334.1"/>
    </source>
</evidence>
<reference evidence="4" key="1">
    <citation type="journal article" date="2014" name="Int. J. Syst. Evol. Microbiol.">
        <title>Complete genome of a new Firmicutes species belonging to the dominant human colonic microbiota ('Ruminococcus bicirculans') reveals two chromosomes and a selective capacity to utilize plant glucans.</title>
        <authorList>
            <consortium name="NISC Comparative Sequencing Program"/>
            <person name="Wegmann U."/>
            <person name="Louis P."/>
            <person name="Goesmann A."/>
            <person name="Henrissat B."/>
            <person name="Duncan S.H."/>
            <person name="Flint H.J."/>
        </authorList>
    </citation>
    <scope>NUCLEOTIDE SEQUENCE</scope>
    <source>
        <strain evidence="4">NBRC 107710</strain>
    </source>
</reference>
<name>A0A7W6F644_9HYPH</name>
<evidence type="ECO:0000313" key="6">
    <source>
        <dbReference type="Proteomes" id="UP000517759"/>
    </source>
</evidence>
<evidence type="ECO:0000256" key="1">
    <source>
        <dbReference type="SAM" id="MobiDB-lite"/>
    </source>
</evidence>
<dbReference type="SUPFAM" id="SSF53300">
    <property type="entry name" value="vWA-like"/>
    <property type="match status" value="1"/>
</dbReference>
<reference evidence="7" key="2">
    <citation type="journal article" date="2019" name="Int. J. Syst. Evol. Microbiol.">
        <title>The Global Catalogue of Microorganisms (GCM) 10K type strain sequencing project: providing services to taxonomists for standard genome sequencing and annotation.</title>
        <authorList>
            <consortium name="The Broad Institute Genomics Platform"/>
            <consortium name="The Broad Institute Genome Sequencing Center for Infectious Disease"/>
            <person name="Wu L."/>
            <person name="Ma J."/>
        </authorList>
    </citation>
    <scope>NUCLEOTIDE SEQUENCE [LARGE SCALE GENOMIC DNA]</scope>
    <source>
        <strain evidence="7">NBRC 107710</strain>
    </source>
</reference>
<dbReference type="InterPro" id="IPR002035">
    <property type="entry name" value="VWF_A"/>
</dbReference>
<keyword evidence="2" id="KW-0812">Transmembrane</keyword>
<dbReference type="InterPro" id="IPR036465">
    <property type="entry name" value="vWFA_dom_sf"/>
</dbReference>
<feature type="domain" description="VWFA" evidence="3">
    <location>
        <begin position="39"/>
        <end position="217"/>
    </location>
</feature>
<dbReference type="EMBL" id="BSPG01000004">
    <property type="protein sequence ID" value="GLS43334.1"/>
    <property type="molecule type" value="Genomic_DNA"/>
</dbReference>
<organism evidence="5 6">
    <name type="scientific">Methylobacterium brachythecii</name>
    <dbReference type="NCBI Taxonomy" id="1176177"/>
    <lineage>
        <taxon>Bacteria</taxon>
        <taxon>Pseudomonadati</taxon>
        <taxon>Pseudomonadota</taxon>
        <taxon>Alphaproteobacteria</taxon>
        <taxon>Hyphomicrobiales</taxon>
        <taxon>Methylobacteriaceae</taxon>
        <taxon>Methylobacterium</taxon>
    </lineage>
</organism>
<dbReference type="RefSeq" id="WP_284211063.1">
    <property type="nucleotide sequence ID" value="NZ_BSPG01000004.1"/>
</dbReference>
<dbReference type="SMART" id="SM00327">
    <property type="entry name" value="VWA"/>
    <property type="match status" value="1"/>
</dbReference>
<sequence length="333" mass="35856">MTRFLARNLRDWRLQALAGALVLLAMTFVVSTVTLTRNMIDVLAVVDITGSMNVRDYKRPDGTPASRLETAKAALRDLVSRLPCGSRLALGIFTERRPFLLFTPIEVCRDFSPLDGALDALDWRMAWEGDSRISAGLYRSIEMAAGLGTDLIFISDGHEAPPPPSTGGPDFEGKPGVVRGFIVGAGGYGLSQIPKFDDRGRETGFYGETDVQQENRFGPPPADAESRPGYEPRNAPFGATAAHGTEHLSSVREPYLKKLAAETGLSYAHLDGPGGLLAPLMQAATPRPLPGSLDLRPLLGSIALGLLLAVYVVPPLRALRRRGGSPPTSWKKV</sequence>
<evidence type="ECO:0000313" key="5">
    <source>
        <dbReference type="EMBL" id="MBB3901953.1"/>
    </source>
</evidence>
<gene>
    <name evidence="4" type="ORF">GCM10007884_13190</name>
    <name evidence="5" type="ORF">GGR33_001439</name>
</gene>
<protein>
    <submittedName>
        <fullName evidence="5">MxaL protein</fullName>
    </submittedName>
</protein>
<reference evidence="4" key="4">
    <citation type="submission" date="2023-01" db="EMBL/GenBank/DDBJ databases">
        <title>Draft genome sequence of Methylobacterium brachythecii strain NBRC 107710.</title>
        <authorList>
            <person name="Sun Q."/>
            <person name="Mori K."/>
        </authorList>
    </citation>
    <scope>NUCLEOTIDE SEQUENCE</scope>
    <source>
        <strain evidence="4">NBRC 107710</strain>
    </source>
</reference>
<feature type="region of interest" description="Disordered" evidence="1">
    <location>
        <begin position="193"/>
        <end position="240"/>
    </location>
</feature>
<keyword evidence="2" id="KW-1133">Transmembrane helix</keyword>
<dbReference type="EMBL" id="JACIDN010000002">
    <property type="protein sequence ID" value="MBB3901953.1"/>
    <property type="molecule type" value="Genomic_DNA"/>
</dbReference>
<feature type="transmembrane region" description="Helical" evidence="2">
    <location>
        <begin position="295"/>
        <end position="313"/>
    </location>
</feature>
<keyword evidence="7" id="KW-1185">Reference proteome</keyword>
<evidence type="ECO:0000259" key="3">
    <source>
        <dbReference type="SMART" id="SM00327"/>
    </source>
</evidence>
<keyword evidence="2" id="KW-0472">Membrane</keyword>
<reference evidence="5 6" key="3">
    <citation type="submission" date="2020-08" db="EMBL/GenBank/DDBJ databases">
        <title>Genomic Encyclopedia of Type Strains, Phase IV (KMG-IV): sequencing the most valuable type-strain genomes for metagenomic binning, comparative biology and taxonomic classification.</title>
        <authorList>
            <person name="Goeker M."/>
        </authorList>
    </citation>
    <scope>NUCLEOTIDE SEQUENCE [LARGE SCALE GENOMIC DNA]</scope>
    <source>
        <strain evidence="5 6">DSM 24105</strain>
    </source>
</reference>
<dbReference type="Proteomes" id="UP001156881">
    <property type="component" value="Unassembled WGS sequence"/>
</dbReference>
<evidence type="ECO:0000256" key="2">
    <source>
        <dbReference type="SAM" id="Phobius"/>
    </source>
</evidence>
<accession>A0A7W6F644</accession>
<dbReference type="Gene3D" id="3.40.50.410">
    <property type="entry name" value="von Willebrand factor, type A domain"/>
    <property type="match status" value="1"/>
</dbReference>
<dbReference type="Pfam" id="PF13519">
    <property type="entry name" value="VWA_2"/>
    <property type="match status" value="1"/>
</dbReference>
<evidence type="ECO:0000313" key="7">
    <source>
        <dbReference type="Proteomes" id="UP001156881"/>
    </source>
</evidence>
<dbReference type="AlphaFoldDB" id="A0A7W6F644"/>
<dbReference type="Proteomes" id="UP000517759">
    <property type="component" value="Unassembled WGS sequence"/>
</dbReference>
<dbReference type="CDD" id="cd00198">
    <property type="entry name" value="vWFA"/>
    <property type="match status" value="1"/>
</dbReference>